<keyword evidence="2 4" id="KW-0547">Nucleotide-binding</keyword>
<dbReference type="Pfam" id="PF01812">
    <property type="entry name" value="5-FTHF_cyc-lig"/>
    <property type="match status" value="1"/>
</dbReference>
<evidence type="ECO:0000256" key="4">
    <source>
        <dbReference type="RuleBase" id="RU361279"/>
    </source>
</evidence>
<keyword evidence="4" id="KW-0479">Metal-binding</keyword>
<dbReference type="PANTHER" id="PTHR23407">
    <property type="entry name" value="ATPASE INHIBITOR/5-FORMYLTETRAHYDROFOLATE CYCLO-LIGASE"/>
    <property type="match status" value="1"/>
</dbReference>
<comment type="similarity">
    <text evidence="1 4">Belongs to the 5-formyltetrahydrofolate cyclo-ligase family.</text>
</comment>
<dbReference type="InterPro" id="IPR037171">
    <property type="entry name" value="NagB/RpiA_transferase-like"/>
</dbReference>
<sequence>MMKKIMRKELLTKRDGLTEEEVLHKSASAFQQLKASSVYNNANNVMVYLAFRNEVSTEEMIKDLFSRGKRVFIPLTVPETKQLIISELLDMEKDLEIGNFGVLEPKEEAIRPVDPKVLDLVIVPGVGFDKQGYRVGYGGGYYDRFLPRLSPGTPTVALAFEVQLIEKAPTDEYDFPVEYVITEKQFIDCKKIDLK</sequence>
<keyword evidence="4" id="KW-0460">Magnesium</keyword>
<dbReference type="InterPro" id="IPR002698">
    <property type="entry name" value="FTHF_cligase"/>
</dbReference>
<evidence type="ECO:0000313" key="6">
    <source>
        <dbReference type="Proteomes" id="UP000177894"/>
    </source>
</evidence>
<dbReference type="EC" id="6.3.3.2" evidence="4"/>
<protein>
    <recommendedName>
        <fullName evidence="4">5-formyltetrahydrofolate cyclo-ligase</fullName>
        <ecNumber evidence="4">6.3.3.2</ecNumber>
    </recommendedName>
</protein>
<dbReference type="EMBL" id="CP017603">
    <property type="protein sequence ID" value="AOY78194.1"/>
    <property type="molecule type" value="Genomic_DNA"/>
</dbReference>
<dbReference type="NCBIfam" id="TIGR02727">
    <property type="entry name" value="MTHFS_bact"/>
    <property type="match status" value="1"/>
</dbReference>
<dbReference type="SUPFAM" id="SSF100950">
    <property type="entry name" value="NagB/RpiA/CoA transferase-like"/>
    <property type="match status" value="1"/>
</dbReference>
<keyword evidence="6" id="KW-1185">Reference proteome</keyword>
<dbReference type="Gene3D" id="3.40.50.10420">
    <property type="entry name" value="NagB/RpiA/CoA transferase-like"/>
    <property type="match status" value="1"/>
</dbReference>
<comment type="catalytic activity">
    <reaction evidence="4">
        <text>(6S)-5-formyl-5,6,7,8-tetrahydrofolate + ATP = (6R)-5,10-methenyltetrahydrofolate + ADP + phosphate</text>
        <dbReference type="Rhea" id="RHEA:10488"/>
        <dbReference type="ChEBI" id="CHEBI:30616"/>
        <dbReference type="ChEBI" id="CHEBI:43474"/>
        <dbReference type="ChEBI" id="CHEBI:57455"/>
        <dbReference type="ChEBI" id="CHEBI:57457"/>
        <dbReference type="ChEBI" id="CHEBI:456216"/>
        <dbReference type="EC" id="6.3.3.2"/>
    </reaction>
</comment>
<evidence type="ECO:0000256" key="3">
    <source>
        <dbReference type="ARBA" id="ARBA00022840"/>
    </source>
</evidence>
<organism evidence="5 6">
    <name type="scientific">Clostridium formicaceticum</name>
    <dbReference type="NCBI Taxonomy" id="1497"/>
    <lineage>
        <taxon>Bacteria</taxon>
        <taxon>Bacillati</taxon>
        <taxon>Bacillota</taxon>
        <taxon>Clostridia</taxon>
        <taxon>Eubacteriales</taxon>
        <taxon>Clostridiaceae</taxon>
        <taxon>Clostridium</taxon>
    </lineage>
</organism>
<dbReference type="InterPro" id="IPR024185">
    <property type="entry name" value="FTHF_cligase-like_sf"/>
</dbReference>
<proteinExistence type="inferred from homology"/>
<gene>
    <name evidence="5" type="ORF">BJL90_01840</name>
</gene>
<dbReference type="PANTHER" id="PTHR23407:SF1">
    <property type="entry name" value="5-FORMYLTETRAHYDROFOLATE CYCLO-LIGASE"/>
    <property type="match status" value="1"/>
</dbReference>
<reference evidence="5 6" key="1">
    <citation type="submission" date="2016-10" db="EMBL/GenBank/DDBJ databases">
        <title>Complete Genome Sequence of Acetogen Clostridium formicoaceticum ATCC 27076.</title>
        <authorList>
            <person name="Bao T."/>
            <person name="Cheng C."/>
            <person name="Zhao J."/>
            <person name="Yang S.-T."/>
            <person name="Wang J."/>
            <person name="Wang M."/>
        </authorList>
    </citation>
    <scope>NUCLEOTIDE SEQUENCE [LARGE SCALE GENOMIC DNA]</scope>
    <source>
        <strain evidence="5 6">ATCC 27076</strain>
    </source>
</reference>
<comment type="cofactor">
    <cofactor evidence="4">
        <name>Mg(2+)</name>
        <dbReference type="ChEBI" id="CHEBI:18420"/>
    </cofactor>
</comment>
<evidence type="ECO:0000313" key="5">
    <source>
        <dbReference type="EMBL" id="AOY78194.1"/>
    </source>
</evidence>
<dbReference type="Proteomes" id="UP000177894">
    <property type="component" value="Chromosome"/>
</dbReference>
<evidence type="ECO:0000256" key="1">
    <source>
        <dbReference type="ARBA" id="ARBA00010638"/>
    </source>
</evidence>
<accession>A0ABN4TAK9</accession>
<dbReference type="PIRSF" id="PIRSF006806">
    <property type="entry name" value="FTHF_cligase"/>
    <property type="match status" value="1"/>
</dbReference>
<keyword evidence="3 4" id="KW-0067">ATP-binding</keyword>
<evidence type="ECO:0000256" key="2">
    <source>
        <dbReference type="ARBA" id="ARBA00022741"/>
    </source>
</evidence>
<name>A0ABN4TAK9_9CLOT</name>